<evidence type="ECO:0000256" key="6">
    <source>
        <dbReference type="SAM" id="Phobius"/>
    </source>
</evidence>
<dbReference type="AlphaFoldDB" id="A0A8J2VV82"/>
<feature type="domain" description="EamA" evidence="7">
    <location>
        <begin position="163"/>
        <end position="297"/>
    </location>
</feature>
<name>A0A8J2VV82_9RHOB</name>
<evidence type="ECO:0000256" key="2">
    <source>
        <dbReference type="ARBA" id="ARBA00022475"/>
    </source>
</evidence>
<evidence type="ECO:0000256" key="5">
    <source>
        <dbReference type="ARBA" id="ARBA00023136"/>
    </source>
</evidence>
<dbReference type="GO" id="GO:0005886">
    <property type="term" value="C:plasma membrane"/>
    <property type="evidence" value="ECO:0007669"/>
    <property type="project" value="UniProtKB-SubCell"/>
</dbReference>
<feature type="domain" description="EamA" evidence="7">
    <location>
        <begin position="15"/>
        <end position="147"/>
    </location>
</feature>
<organism evidence="8 9">
    <name type="scientific">Agaricicola taiwanensis</name>
    <dbReference type="NCBI Taxonomy" id="591372"/>
    <lineage>
        <taxon>Bacteria</taxon>
        <taxon>Pseudomonadati</taxon>
        <taxon>Pseudomonadota</taxon>
        <taxon>Alphaproteobacteria</taxon>
        <taxon>Rhodobacterales</taxon>
        <taxon>Paracoccaceae</taxon>
        <taxon>Agaricicola</taxon>
    </lineage>
</organism>
<dbReference type="RefSeq" id="WP_188409220.1">
    <property type="nucleotide sequence ID" value="NZ_BMCP01000002.1"/>
</dbReference>
<keyword evidence="5 6" id="KW-0472">Membrane</keyword>
<reference evidence="8" key="1">
    <citation type="journal article" date="2014" name="Int. J. Syst. Evol. Microbiol.">
        <title>Complete genome sequence of Corynebacterium casei LMG S-19264T (=DSM 44701T), isolated from a smear-ripened cheese.</title>
        <authorList>
            <consortium name="US DOE Joint Genome Institute (JGI-PGF)"/>
            <person name="Walter F."/>
            <person name="Albersmeier A."/>
            <person name="Kalinowski J."/>
            <person name="Ruckert C."/>
        </authorList>
    </citation>
    <scope>NUCLEOTIDE SEQUENCE</scope>
    <source>
        <strain evidence="8">CCM 7684</strain>
    </source>
</reference>
<reference evidence="8" key="2">
    <citation type="submission" date="2020-09" db="EMBL/GenBank/DDBJ databases">
        <authorList>
            <person name="Sun Q."/>
            <person name="Sedlacek I."/>
        </authorList>
    </citation>
    <scope>NUCLEOTIDE SEQUENCE</scope>
    <source>
        <strain evidence="8">CCM 7684</strain>
    </source>
</reference>
<keyword evidence="9" id="KW-1185">Reference proteome</keyword>
<feature type="transmembrane region" description="Helical" evidence="6">
    <location>
        <begin position="222"/>
        <end position="243"/>
    </location>
</feature>
<dbReference type="PANTHER" id="PTHR32322">
    <property type="entry name" value="INNER MEMBRANE TRANSPORTER"/>
    <property type="match status" value="1"/>
</dbReference>
<dbReference type="InterPro" id="IPR037185">
    <property type="entry name" value="EmrE-like"/>
</dbReference>
<dbReference type="InterPro" id="IPR050638">
    <property type="entry name" value="AA-Vitamin_Transporters"/>
</dbReference>
<comment type="caution">
    <text evidence="8">The sequence shown here is derived from an EMBL/GenBank/DDBJ whole genome shotgun (WGS) entry which is preliminary data.</text>
</comment>
<evidence type="ECO:0000313" key="9">
    <source>
        <dbReference type="Proteomes" id="UP000602745"/>
    </source>
</evidence>
<evidence type="ECO:0000313" key="8">
    <source>
        <dbReference type="EMBL" id="GGE39293.1"/>
    </source>
</evidence>
<feature type="transmembrane region" description="Helical" evidence="6">
    <location>
        <begin position="190"/>
        <end position="210"/>
    </location>
</feature>
<dbReference type="EMBL" id="BMCP01000002">
    <property type="protein sequence ID" value="GGE39293.1"/>
    <property type="molecule type" value="Genomic_DNA"/>
</dbReference>
<keyword evidence="4 6" id="KW-1133">Transmembrane helix</keyword>
<sequence>MSQPPRFFGLYDRPYLLLSLTSLFWATNIVLGRFIAGSIPPITLAWVRWAAAAVILAPFAWHHVRRDWPALRERIGVVIVLSLTGITLYNTMAYIGLTHTQALNALLLQSTVPVMIAVMTFFMYGDRLTGRQLSGILTSMLGVVTIICRGDPRVLLSVELNQGDIWMLSALAIYAFYSAVLRKKPQVHPLSLLCATITLGAILLTPFFLWELSTGARPVVSAATVAVFVYVAIFPSLVAYLFFNRGVELIGANRTGPFFHLMPLFGSAIAILFLGERPMWFHALGYALVVTGIFLATRRSRPEPQLAP</sequence>
<feature type="transmembrane region" description="Helical" evidence="6">
    <location>
        <begin position="103"/>
        <end position="124"/>
    </location>
</feature>
<evidence type="ECO:0000256" key="3">
    <source>
        <dbReference type="ARBA" id="ARBA00022692"/>
    </source>
</evidence>
<feature type="transmembrane region" description="Helical" evidence="6">
    <location>
        <begin position="42"/>
        <end position="63"/>
    </location>
</feature>
<dbReference type="Pfam" id="PF00892">
    <property type="entry name" value="EamA"/>
    <property type="match status" value="2"/>
</dbReference>
<comment type="subcellular location">
    <subcellularLocation>
        <location evidence="1">Cell membrane</location>
        <topology evidence="1">Multi-pass membrane protein</topology>
    </subcellularLocation>
</comment>
<feature type="transmembrane region" description="Helical" evidence="6">
    <location>
        <begin position="75"/>
        <end position="97"/>
    </location>
</feature>
<evidence type="ECO:0000256" key="4">
    <source>
        <dbReference type="ARBA" id="ARBA00022989"/>
    </source>
</evidence>
<proteinExistence type="predicted"/>
<keyword evidence="3 6" id="KW-0812">Transmembrane</keyword>
<dbReference type="SUPFAM" id="SSF103481">
    <property type="entry name" value="Multidrug resistance efflux transporter EmrE"/>
    <property type="match status" value="2"/>
</dbReference>
<dbReference type="Proteomes" id="UP000602745">
    <property type="component" value="Unassembled WGS sequence"/>
</dbReference>
<feature type="transmembrane region" description="Helical" evidence="6">
    <location>
        <begin position="15"/>
        <end position="36"/>
    </location>
</feature>
<gene>
    <name evidence="8" type="ORF">GCM10007276_15750</name>
</gene>
<keyword evidence="2" id="KW-1003">Cell membrane</keyword>
<evidence type="ECO:0000259" key="7">
    <source>
        <dbReference type="Pfam" id="PF00892"/>
    </source>
</evidence>
<dbReference type="InterPro" id="IPR000620">
    <property type="entry name" value="EamA_dom"/>
</dbReference>
<dbReference type="PANTHER" id="PTHR32322:SF18">
    <property type="entry name" value="S-ADENOSYLMETHIONINE_S-ADENOSYLHOMOCYSTEINE TRANSPORTER"/>
    <property type="match status" value="1"/>
</dbReference>
<evidence type="ECO:0000256" key="1">
    <source>
        <dbReference type="ARBA" id="ARBA00004651"/>
    </source>
</evidence>
<feature type="transmembrane region" description="Helical" evidence="6">
    <location>
        <begin position="280"/>
        <end position="297"/>
    </location>
</feature>
<feature type="transmembrane region" description="Helical" evidence="6">
    <location>
        <begin position="164"/>
        <end position="181"/>
    </location>
</feature>
<accession>A0A8J2VV82</accession>
<protein>
    <submittedName>
        <fullName evidence="8">Transporter</fullName>
    </submittedName>
</protein>
<feature type="transmembrane region" description="Helical" evidence="6">
    <location>
        <begin position="255"/>
        <end position="274"/>
    </location>
</feature>